<gene>
    <name evidence="2" type="primary">P0439E11.23</name>
</gene>
<proteinExistence type="predicted"/>
<evidence type="ECO:0000256" key="1">
    <source>
        <dbReference type="SAM" id="MobiDB-lite"/>
    </source>
</evidence>
<name>Q5QMA7_ORYSJ</name>
<protein>
    <submittedName>
        <fullName evidence="2">Uncharacterized protein</fullName>
    </submittedName>
</protein>
<feature type="compositionally biased region" description="Basic and acidic residues" evidence="1">
    <location>
        <begin position="1"/>
        <end position="10"/>
    </location>
</feature>
<evidence type="ECO:0000313" key="2">
    <source>
        <dbReference type="EMBL" id="BAD73451.1"/>
    </source>
</evidence>
<reference evidence="2" key="1">
    <citation type="journal article" date="2002" name="Nature">
        <title>The genome sequence and structure of rice chromosome 1.</title>
        <authorList>
            <person name="Sasaki T."/>
            <person name="Matsumoto T."/>
            <person name="Yamamoto K."/>
            <person name="Sakata K."/>
            <person name="Baba T."/>
            <person name="Katayose Y."/>
            <person name="Wu J."/>
            <person name="Niimura Y."/>
            <person name="Cheng Z."/>
            <person name="Nagamura Y."/>
            <person name="Antonio B.A."/>
            <person name="Kanamori H."/>
            <person name="Hosokawa S."/>
            <person name="Masukawa M."/>
            <person name="Arikawa K."/>
            <person name="Chiden Y."/>
            <person name="Hayashi M."/>
            <person name="Okamoto M."/>
            <person name="Ando T."/>
            <person name="Aoki H."/>
            <person name="Arita K."/>
            <person name="Hamada M."/>
            <person name="Harada C."/>
            <person name="Hijishita S."/>
            <person name="Honda M."/>
            <person name="Ichikawa Y."/>
            <person name="Idonuma A."/>
            <person name="Iijima M."/>
            <person name="Ikeda M."/>
            <person name="Ikeno M."/>
            <person name="Itoh S."/>
            <person name="Itoh T."/>
            <person name="Itoh Y."/>
            <person name="Itoh Y."/>
            <person name="Iwabuchi A."/>
            <person name="Kamiya K."/>
            <person name="Karasawa W."/>
            <person name="Katagiri S."/>
            <person name="Kikuta A."/>
            <person name="Kobayashi N."/>
            <person name="Kono I."/>
            <person name="Machita K."/>
            <person name="Maehara T."/>
            <person name="Mizuno H."/>
            <person name="Mizubayashi T."/>
            <person name="Mukai Y."/>
            <person name="Nagasaki H."/>
            <person name="Nakashima M."/>
            <person name="Nakama Y."/>
            <person name="Nakamichi Y."/>
            <person name="Nakamura M."/>
            <person name="Namiki N."/>
            <person name="Negishi M."/>
            <person name="Ohta I."/>
            <person name="Ono N."/>
            <person name="Saji S."/>
            <person name="Sakai K."/>
            <person name="Shibata M."/>
            <person name="Shimokawa T."/>
            <person name="Shomura A."/>
            <person name="Song J."/>
            <person name="Takazaki Y."/>
            <person name="Terasawa K."/>
            <person name="Tsuji K."/>
            <person name="Waki K."/>
            <person name="Yamagata H."/>
            <person name="Yamane H."/>
            <person name="Yoshiki S."/>
            <person name="Yoshihara R."/>
            <person name="Yukawa K."/>
            <person name="Zhong H."/>
            <person name="Iwama H."/>
            <person name="Endo T."/>
            <person name="Ito H."/>
            <person name="Hahn J.H."/>
            <person name="Kim H.I."/>
            <person name="Eun M.Y."/>
            <person name="Yano M."/>
            <person name="Jiang J."/>
            <person name="Gojobori T."/>
        </authorList>
    </citation>
    <scope>NUCLEOTIDE SEQUENCE [LARGE SCALE GENOMIC DNA]</scope>
</reference>
<accession>Q5QMA7</accession>
<dbReference type="AlphaFoldDB" id="Q5QMA7"/>
<sequence>MDEGRAETKLAGRKGSSSSSPAAEEDDDGTASARSANPQQEAGAPLILALALGLGVTVIPATACRFAPPGWTPAACVDLQQSDSSSLATSASHYVPW</sequence>
<organism evidence="2">
    <name type="scientific">Oryza sativa subsp. japonica</name>
    <name type="common">Rice</name>
    <dbReference type="NCBI Taxonomy" id="39947"/>
    <lineage>
        <taxon>Eukaryota</taxon>
        <taxon>Viridiplantae</taxon>
        <taxon>Streptophyta</taxon>
        <taxon>Embryophyta</taxon>
        <taxon>Tracheophyta</taxon>
        <taxon>Spermatophyta</taxon>
        <taxon>Magnoliopsida</taxon>
        <taxon>Liliopsida</taxon>
        <taxon>Poales</taxon>
        <taxon>Poaceae</taxon>
        <taxon>BOP clade</taxon>
        <taxon>Oryzoideae</taxon>
        <taxon>Oryzeae</taxon>
        <taxon>Oryzinae</taxon>
        <taxon>Oryza</taxon>
        <taxon>Oryza sativa</taxon>
    </lineage>
</organism>
<dbReference type="EMBL" id="AP003315">
    <property type="protein sequence ID" value="BAD73451.1"/>
    <property type="molecule type" value="Genomic_DNA"/>
</dbReference>
<feature type="region of interest" description="Disordered" evidence="1">
    <location>
        <begin position="1"/>
        <end position="38"/>
    </location>
</feature>
<dbReference type="Proteomes" id="UP000817658">
    <property type="component" value="Chromosome 1"/>
</dbReference>